<accession>A0ABR3D8Q1</accession>
<proteinExistence type="predicted"/>
<keyword evidence="3" id="KW-1185">Reference proteome</keyword>
<feature type="compositionally biased region" description="Basic and acidic residues" evidence="1">
    <location>
        <begin position="127"/>
        <end position="140"/>
    </location>
</feature>
<dbReference type="Proteomes" id="UP001451303">
    <property type="component" value="Unassembled WGS sequence"/>
</dbReference>
<evidence type="ECO:0000256" key="1">
    <source>
        <dbReference type="SAM" id="MobiDB-lite"/>
    </source>
</evidence>
<feature type="region of interest" description="Disordered" evidence="1">
    <location>
        <begin position="115"/>
        <end position="189"/>
    </location>
</feature>
<sequence length="189" mass="20377">MLASQRSCSAARSLGMGMGQLDWAMTISSYNLLDVKEKANIASLLADTHQKLTEWVKPVKPKLIFSRLDSLESILNKAFTPRAPSTSYSCPITNLYTNISILGTEFDSSTATTIESSTSSSVGFREGISKDDHHQSRDSHGSNSNSNSNSSSNSNSNSSSSSNSRVGSREEGLKSSTRENSKGRNLRAT</sequence>
<organism evidence="2 3">
    <name type="scientific">Neurospora intermedia</name>
    <dbReference type="NCBI Taxonomy" id="5142"/>
    <lineage>
        <taxon>Eukaryota</taxon>
        <taxon>Fungi</taxon>
        <taxon>Dikarya</taxon>
        <taxon>Ascomycota</taxon>
        <taxon>Pezizomycotina</taxon>
        <taxon>Sordariomycetes</taxon>
        <taxon>Sordariomycetidae</taxon>
        <taxon>Sordariales</taxon>
        <taxon>Sordariaceae</taxon>
        <taxon>Neurospora</taxon>
    </lineage>
</organism>
<evidence type="ECO:0000313" key="3">
    <source>
        <dbReference type="Proteomes" id="UP001451303"/>
    </source>
</evidence>
<dbReference type="EMBL" id="JAVLET010000007">
    <property type="protein sequence ID" value="KAL0468126.1"/>
    <property type="molecule type" value="Genomic_DNA"/>
</dbReference>
<protein>
    <submittedName>
        <fullName evidence="2">Uncharacterized protein</fullName>
    </submittedName>
</protein>
<gene>
    <name evidence="2" type="ORF">QR685DRAFT_546011</name>
</gene>
<evidence type="ECO:0000313" key="2">
    <source>
        <dbReference type="EMBL" id="KAL0468126.1"/>
    </source>
</evidence>
<comment type="caution">
    <text evidence="2">The sequence shown here is derived from an EMBL/GenBank/DDBJ whole genome shotgun (WGS) entry which is preliminary data.</text>
</comment>
<reference evidence="2 3" key="1">
    <citation type="submission" date="2023-09" db="EMBL/GenBank/DDBJ databases">
        <title>Multi-omics analysis of a traditional fermented food reveals byproduct-associated fungal strains for waste-to-food upcycling.</title>
        <authorList>
            <consortium name="Lawrence Berkeley National Laboratory"/>
            <person name="Rekdal V.M."/>
            <person name="Villalobos-Escobedo J.M."/>
            <person name="Rodriguez-Valeron N."/>
            <person name="Garcia M.O."/>
            <person name="Vasquez D.P."/>
            <person name="Damayanti I."/>
            <person name="Sorensen P.M."/>
            <person name="Baidoo E.E."/>
            <person name="De Carvalho A.C."/>
            <person name="Riley R."/>
            <person name="Lipzen A."/>
            <person name="He G."/>
            <person name="Yan M."/>
            <person name="Haridas S."/>
            <person name="Daum C."/>
            <person name="Yoshinaga Y."/>
            <person name="Ng V."/>
            <person name="Grigoriev I.V."/>
            <person name="Munk R."/>
            <person name="Nuraida L."/>
            <person name="Wijaya C.H."/>
            <person name="Morales P.-C."/>
            <person name="Keasling J.D."/>
        </authorList>
    </citation>
    <scope>NUCLEOTIDE SEQUENCE [LARGE SCALE GENOMIC DNA]</scope>
    <source>
        <strain evidence="2 3">FGSC 2613</strain>
    </source>
</reference>
<feature type="compositionally biased region" description="Low complexity" evidence="1">
    <location>
        <begin position="142"/>
        <end position="164"/>
    </location>
</feature>
<feature type="compositionally biased region" description="Basic and acidic residues" evidence="1">
    <location>
        <begin position="167"/>
        <end position="182"/>
    </location>
</feature>
<name>A0ABR3D8Q1_NEUIN</name>